<evidence type="ECO:0000256" key="2">
    <source>
        <dbReference type="ARBA" id="ARBA00006024"/>
    </source>
</evidence>
<dbReference type="SUPFAM" id="SSF56784">
    <property type="entry name" value="HAD-like"/>
    <property type="match status" value="1"/>
</dbReference>
<keyword evidence="4 6" id="KW-1133">Transmembrane helix</keyword>
<dbReference type="AlphaFoldDB" id="A0A7L5AE02"/>
<evidence type="ECO:0000256" key="5">
    <source>
        <dbReference type="ARBA" id="ARBA00023136"/>
    </source>
</evidence>
<dbReference type="PROSITE" id="PS00154">
    <property type="entry name" value="ATPASE_E1_E2"/>
    <property type="match status" value="1"/>
</dbReference>
<keyword evidence="3 6" id="KW-0812">Transmembrane</keyword>
<feature type="domain" description="P-type ATPase A" evidence="8">
    <location>
        <begin position="118"/>
        <end position="217"/>
    </location>
</feature>
<dbReference type="SUPFAM" id="SSF81653">
    <property type="entry name" value="Calcium ATPase, transduction domain A"/>
    <property type="match status" value="1"/>
</dbReference>
<dbReference type="Pfam" id="PF00702">
    <property type="entry name" value="Hydrolase"/>
    <property type="match status" value="1"/>
</dbReference>
<evidence type="ECO:0000256" key="3">
    <source>
        <dbReference type="ARBA" id="ARBA00022692"/>
    </source>
</evidence>
<dbReference type="NCBIfam" id="TIGR01494">
    <property type="entry name" value="ATPase_P-type"/>
    <property type="match status" value="1"/>
</dbReference>
<feature type="transmembrane region" description="Helical" evidence="6">
    <location>
        <begin position="38"/>
        <end position="56"/>
    </location>
</feature>
<dbReference type="InterPro" id="IPR023214">
    <property type="entry name" value="HAD_sf"/>
</dbReference>
<organism evidence="9 10">
    <name type="scientific">Marisediminicola antarctica</name>
    <dbReference type="NCBI Taxonomy" id="674079"/>
    <lineage>
        <taxon>Bacteria</taxon>
        <taxon>Bacillati</taxon>
        <taxon>Actinomycetota</taxon>
        <taxon>Actinomycetes</taxon>
        <taxon>Micrococcales</taxon>
        <taxon>Microbacteriaceae</taxon>
        <taxon>Marisediminicola</taxon>
    </lineage>
</organism>
<dbReference type="PRINTS" id="PR00119">
    <property type="entry name" value="CATATPASE"/>
</dbReference>
<feature type="transmembrane region" description="Helical" evidence="6">
    <location>
        <begin position="557"/>
        <end position="578"/>
    </location>
</feature>
<dbReference type="InterPro" id="IPR001757">
    <property type="entry name" value="P_typ_ATPase"/>
</dbReference>
<sequence>MTSVTTQLRRYPVVAVTLGVGLIGLLLEFVGPDDWARWVVSAYALVIAAVNTWSMLRKLLKGHAGLDILAVAAILATVAVGEYWASLVIVLMLSGGEALEQYAGYRARRELRALLDRAPQSAHRLVDGDVVTDVPIDEVGVGDQLVVHPGEVVPVDGILLSDAAAFDESQLTGESLPVERARGDALLSGSVNGERAVTMEATAIAAESQYQAVVQLVRKASESRAPLVRLADRYAVPFTLVSFAIAGFAWFVSGDPSRFAEVLVVATPCPLLIAAPVAFISGISRAAKSGIIVKGGGTLEQLSRVRTVAFDKTGTLTHGTPEVTAVRPASGFTGDDLLSLAASAEQYSGHVLASAVVTAAGARGLPPAPVTGADETTASGVSAIVDGRAVMVGKRSFIESAGIPIDSPPPESGQMAIYVAVDGRYAGDVILADRIRDNAKATLDQLEALGVRHTIMLTGDLEATARHIAAELGITQVRAQCLPEGKVDAVKSVTDRPVMMVGDGVNDAPVLAVADIGVAMGAKGSTAASESADVVIMLDDFSRILRAISIGRQTTNVALQAIWLGIALSLGLMIVATFGLLPAIVGAALQEVVDLFTILYALRALTERRGRRGGPSVSSAPAPGHARTAAR</sequence>
<dbReference type="RefSeq" id="WP_161884868.1">
    <property type="nucleotide sequence ID" value="NZ_CP017146.1"/>
</dbReference>
<dbReference type="EMBL" id="CP017146">
    <property type="protein sequence ID" value="QHO68508.1"/>
    <property type="molecule type" value="Genomic_DNA"/>
</dbReference>
<dbReference type="InterPro" id="IPR027256">
    <property type="entry name" value="P-typ_ATPase_IB"/>
</dbReference>
<dbReference type="GO" id="GO:0019829">
    <property type="term" value="F:ATPase-coupled monoatomic cation transmembrane transporter activity"/>
    <property type="evidence" value="ECO:0007669"/>
    <property type="project" value="InterPro"/>
</dbReference>
<comment type="similarity">
    <text evidence="2 6">Belongs to the cation transport ATPase (P-type) (TC 3.A.3) family. Type IB subfamily.</text>
</comment>
<keyword evidence="6" id="KW-0067">ATP-binding</keyword>
<evidence type="ECO:0000313" key="10">
    <source>
        <dbReference type="Proteomes" id="UP000464507"/>
    </source>
</evidence>
<dbReference type="PANTHER" id="PTHR48085">
    <property type="entry name" value="CADMIUM/ZINC-TRANSPORTING ATPASE HMA2-RELATED"/>
    <property type="match status" value="1"/>
</dbReference>
<keyword evidence="6" id="KW-0547">Nucleotide-binding</keyword>
<dbReference type="GO" id="GO:0015086">
    <property type="term" value="F:cadmium ion transmembrane transporter activity"/>
    <property type="evidence" value="ECO:0007669"/>
    <property type="project" value="TreeGrafter"/>
</dbReference>
<dbReference type="OrthoDB" id="7059309at2"/>
<dbReference type="Proteomes" id="UP000464507">
    <property type="component" value="Chromosome"/>
</dbReference>
<dbReference type="InterPro" id="IPR051014">
    <property type="entry name" value="Cation_Transport_ATPase_IB"/>
</dbReference>
<feature type="transmembrane region" description="Helical" evidence="6">
    <location>
        <begin position="234"/>
        <end position="253"/>
    </location>
</feature>
<protein>
    <submittedName>
        <fullName evidence="9">Cadmium-translocating P-type ATPase</fullName>
    </submittedName>
</protein>
<dbReference type="NCBIfam" id="TIGR01512">
    <property type="entry name" value="ATPase-IB2_Cd"/>
    <property type="match status" value="1"/>
</dbReference>
<proteinExistence type="inferred from homology"/>
<keyword evidence="6" id="KW-1003">Cell membrane</keyword>
<evidence type="ECO:0000256" key="7">
    <source>
        <dbReference type="SAM" id="MobiDB-lite"/>
    </source>
</evidence>
<dbReference type="InterPro" id="IPR036412">
    <property type="entry name" value="HAD-like_sf"/>
</dbReference>
<dbReference type="Gene3D" id="2.70.150.10">
    <property type="entry name" value="Calcium-transporting ATPase, cytoplasmic transduction domain A"/>
    <property type="match status" value="1"/>
</dbReference>
<keyword evidence="5 6" id="KW-0472">Membrane</keyword>
<feature type="transmembrane region" description="Helical" evidence="6">
    <location>
        <begin position="584"/>
        <end position="602"/>
    </location>
</feature>
<feature type="region of interest" description="Disordered" evidence="7">
    <location>
        <begin position="610"/>
        <end position="631"/>
    </location>
</feature>
<dbReference type="InterPro" id="IPR008250">
    <property type="entry name" value="ATPase_P-typ_transduc_dom_A_sf"/>
</dbReference>
<dbReference type="PRINTS" id="PR00120">
    <property type="entry name" value="HATPASE"/>
</dbReference>
<dbReference type="PANTHER" id="PTHR48085:SF5">
    <property type="entry name" value="CADMIUM_ZINC-TRANSPORTING ATPASE HMA4-RELATED"/>
    <property type="match status" value="1"/>
</dbReference>
<feature type="transmembrane region" description="Helical" evidence="6">
    <location>
        <begin position="12"/>
        <end position="31"/>
    </location>
</feature>
<dbReference type="GO" id="GO:0016887">
    <property type="term" value="F:ATP hydrolysis activity"/>
    <property type="evidence" value="ECO:0007669"/>
    <property type="project" value="InterPro"/>
</dbReference>
<dbReference type="GO" id="GO:0005524">
    <property type="term" value="F:ATP binding"/>
    <property type="evidence" value="ECO:0007669"/>
    <property type="project" value="UniProtKB-UniRule"/>
</dbReference>
<dbReference type="KEGG" id="mant:BHD05_01530"/>
<dbReference type="GO" id="GO:0005886">
    <property type="term" value="C:plasma membrane"/>
    <property type="evidence" value="ECO:0007669"/>
    <property type="project" value="UniProtKB-SubCell"/>
</dbReference>
<evidence type="ECO:0000256" key="1">
    <source>
        <dbReference type="ARBA" id="ARBA00004651"/>
    </source>
</evidence>
<dbReference type="InterPro" id="IPR059000">
    <property type="entry name" value="ATPase_P-type_domA"/>
</dbReference>
<evidence type="ECO:0000259" key="8">
    <source>
        <dbReference type="Pfam" id="PF00122"/>
    </source>
</evidence>
<feature type="transmembrane region" description="Helical" evidence="6">
    <location>
        <begin position="68"/>
        <end position="93"/>
    </location>
</feature>
<dbReference type="InterPro" id="IPR023299">
    <property type="entry name" value="ATPase_P-typ_cyto_dom_N"/>
</dbReference>
<dbReference type="Pfam" id="PF00122">
    <property type="entry name" value="E1-E2_ATPase"/>
    <property type="match status" value="1"/>
</dbReference>
<dbReference type="InterPro" id="IPR023298">
    <property type="entry name" value="ATPase_P-typ_TM_dom_sf"/>
</dbReference>
<comment type="subcellular location">
    <subcellularLocation>
        <location evidence="1">Cell membrane</location>
        <topology evidence="1">Multi-pass membrane protein</topology>
    </subcellularLocation>
</comment>
<dbReference type="Gene3D" id="3.40.1110.10">
    <property type="entry name" value="Calcium-transporting ATPase, cytoplasmic domain N"/>
    <property type="match status" value="1"/>
</dbReference>
<evidence type="ECO:0000313" key="9">
    <source>
        <dbReference type="EMBL" id="QHO68508.1"/>
    </source>
</evidence>
<dbReference type="Gene3D" id="3.40.50.1000">
    <property type="entry name" value="HAD superfamily/HAD-like"/>
    <property type="match status" value="1"/>
</dbReference>
<accession>A0A7L5AE02</accession>
<dbReference type="NCBIfam" id="TIGR01525">
    <property type="entry name" value="ATPase-IB_hvy"/>
    <property type="match status" value="1"/>
</dbReference>
<gene>
    <name evidence="9" type="ORF">BHD05_01530</name>
</gene>
<feature type="transmembrane region" description="Helical" evidence="6">
    <location>
        <begin position="259"/>
        <end position="280"/>
    </location>
</feature>
<dbReference type="InterPro" id="IPR018303">
    <property type="entry name" value="ATPase_P-typ_P_site"/>
</dbReference>
<reference evidence="9 10" key="1">
    <citation type="submission" date="2016-09" db="EMBL/GenBank/DDBJ databases">
        <title>Complete genome sequence of microbes from the polar regions.</title>
        <authorList>
            <person name="Liao L."/>
            <person name="Chen B."/>
        </authorList>
    </citation>
    <scope>NUCLEOTIDE SEQUENCE [LARGE SCALE GENOMIC DNA]</scope>
    <source>
        <strain evidence="9 10">ZS314</strain>
    </source>
</reference>
<evidence type="ECO:0000256" key="6">
    <source>
        <dbReference type="RuleBase" id="RU362081"/>
    </source>
</evidence>
<name>A0A7L5AE02_9MICO</name>
<keyword evidence="10" id="KW-1185">Reference proteome</keyword>
<dbReference type="SUPFAM" id="SSF81665">
    <property type="entry name" value="Calcium ATPase, transmembrane domain M"/>
    <property type="match status" value="1"/>
</dbReference>
<evidence type="ECO:0000256" key="4">
    <source>
        <dbReference type="ARBA" id="ARBA00022989"/>
    </source>
</evidence>
<keyword evidence="6" id="KW-0479">Metal-binding</keyword>
<dbReference type="GO" id="GO:0046872">
    <property type="term" value="F:metal ion binding"/>
    <property type="evidence" value="ECO:0007669"/>
    <property type="project" value="UniProtKB-KW"/>
</dbReference>